<organism evidence="2 3">
    <name type="scientific">Plicaturopsis crispa FD-325 SS-3</name>
    <dbReference type="NCBI Taxonomy" id="944288"/>
    <lineage>
        <taxon>Eukaryota</taxon>
        <taxon>Fungi</taxon>
        <taxon>Dikarya</taxon>
        <taxon>Basidiomycota</taxon>
        <taxon>Agaricomycotina</taxon>
        <taxon>Agaricomycetes</taxon>
        <taxon>Agaricomycetidae</taxon>
        <taxon>Amylocorticiales</taxon>
        <taxon>Amylocorticiaceae</taxon>
        <taxon>Plicatura</taxon>
        <taxon>Plicaturopsis crispa</taxon>
    </lineage>
</organism>
<dbReference type="Proteomes" id="UP000053263">
    <property type="component" value="Unassembled WGS sequence"/>
</dbReference>
<feature type="non-terminal residue" evidence="2">
    <location>
        <position position="1"/>
    </location>
</feature>
<evidence type="ECO:0000256" key="1">
    <source>
        <dbReference type="SAM" id="MobiDB-lite"/>
    </source>
</evidence>
<keyword evidence="3" id="KW-1185">Reference proteome</keyword>
<feature type="region of interest" description="Disordered" evidence="1">
    <location>
        <begin position="83"/>
        <end position="123"/>
    </location>
</feature>
<reference evidence="2 3" key="1">
    <citation type="submission" date="2014-06" db="EMBL/GenBank/DDBJ databases">
        <title>Evolutionary Origins and Diversification of the Mycorrhizal Mutualists.</title>
        <authorList>
            <consortium name="DOE Joint Genome Institute"/>
            <consortium name="Mycorrhizal Genomics Consortium"/>
            <person name="Kohler A."/>
            <person name="Kuo A."/>
            <person name="Nagy L.G."/>
            <person name="Floudas D."/>
            <person name="Copeland A."/>
            <person name="Barry K.W."/>
            <person name="Cichocki N."/>
            <person name="Veneault-Fourrey C."/>
            <person name="LaButti K."/>
            <person name="Lindquist E.A."/>
            <person name="Lipzen A."/>
            <person name="Lundell T."/>
            <person name="Morin E."/>
            <person name="Murat C."/>
            <person name="Riley R."/>
            <person name="Ohm R."/>
            <person name="Sun H."/>
            <person name="Tunlid A."/>
            <person name="Henrissat B."/>
            <person name="Grigoriev I.V."/>
            <person name="Hibbett D.S."/>
            <person name="Martin F."/>
        </authorList>
    </citation>
    <scope>NUCLEOTIDE SEQUENCE [LARGE SCALE GENOMIC DNA]</scope>
    <source>
        <strain evidence="2 3">FD-325 SS-3</strain>
    </source>
</reference>
<dbReference type="OrthoDB" id="3230070at2759"/>
<dbReference type="EMBL" id="KN832568">
    <property type="protein sequence ID" value="KII85276.1"/>
    <property type="molecule type" value="Genomic_DNA"/>
</dbReference>
<feature type="non-terminal residue" evidence="2">
    <location>
        <position position="123"/>
    </location>
</feature>
<accession>A0A0C9SLD1</accession>
<evidence type="ECO:0000313" key="3">
    <source>
        <dbReference type="Proteomes" id="UP000053263"/>
    </source>
</evidence>
<evidence type="ECO:0000313" key="2">
    <source>
        <dbReference type="EMBL" id="KII85276.1"/>
    </source>
</evidence>
<feature type="compositionally biased region" description="Acidic residues" evidence="1">
    <location>
        <begin position="97"/>
        <end position="123"/>
    </location>
</feature>
<name>A0A0C9SLD1_PLICR</name>
<protein>
    <submittedName>
        <fullName evidence="2">Uncharacterized protein</fullName>
    </submittedName>
</protein>
<dbReference type="HOGENOM" id="CLU_163773_0_0_1"/>
<sequence>CRTGHAFIGEYYADFVPTEQIACPCGEPFQSRDHILATCPLYNPHRHYLATAIPTLFLPEILGTDEGIEALIRFIEKSGAFTKTGEPRAARVPPALVDEDAADDDEDDEEEGEEDEDEVDGDE</sequence>
<proteinExistence type="predicted"/>
<gene>
    <name evidence="2" type="ORF">PLICRDRAFT_70422</name>
</gene>
<dbReference type="AlphaFoldDB" id="A0A0C9SLD1"/>